<dbReference type="RefSeq" id="WP_344063919.1">
    <property type="nucleotide sequence ID" value="NZ_BAAAPU010000008.1"/>
</dbReference>
<dbReference type="InterPro" id="IPR008928">
    <property type="entry name" value="6-hairpin_glycosidase_sf"/>
</dbReference>
<evidence type="ECO:0000256" key="1">
    <source>
        <dbReference type="ARBA" id="ARBA00008558"/>
    </source>
</evidence>
<dbReference type="EMBL" id="BAAAPU010000008">
    <property type="protein sequence ID" value="GAA1985626.1"/>
    <property type="molecule type" value="Genomic_DNA"/>
</dbReference>
<dbReference type="Proteomes" id="UP001500013">
    <property type="component" value="Unassembled WGS sequence"/>
</dbReference>
<comment type="caution">
    <text evidence="3">The sequence shown here is derived from an EMBL/GenBank/DDBJ whole genome shotgun (WGS) entry which is preliminary data.</text>
</comment>
<reference evidence="3 4" key="1">
    <citation type="journal article" date="2019" name="Int. J. Syst. Evol. Microbiol.">
        <title>The Global Catalogue of Microorganisms (GCM) 10K type strain sequencing project: providing services to taxonomists for standard genome sequencing and annotation.</title>
        <authorList>
            <consortium name="The Broad Institute Genomics Platform"/>
            <consortium name="The Broad Institute Genome Sequencing Center for Infectious Disease"/>
            <person name="Wu L."/>
            <person name="Ma J."/>
        </authorList>
    </citation>
    <scope>NUCLEOTIDE SEQUENCE [LARGE SCALE GENOMIC DNA]</scope>
    <source>
        <strain evidence="3 4">JCM 15628</strain>
    </source>
</reference>
<dbReference type="Pfam" id="PF07221">
    <property type="entry name" value="GlcNAc_2-epim"/>
    <property type="match status" value="1"/>
</dbReference>
<dbReference type="PANTHER" id="PTHR15108">
    <property type="entry name" value="N-ACYLGLUCOSAMINE-2-EPIMERASE"/>
    <property type="match status" value="1"/>
</dbReference>
<name>A0ABN2SF22_9MICO</name>
<keyword evidence="2" id="KW-0413">Isomerase</keyword>
<comment type="similarity">
    <text evidence="1">Belongs to the N-acylglucosamine 2-epimerase family.</text>
</comment>
<dbReference type="InterPro" id="IPR010819">
    <property type="entry name" value="AGE/CE"/>
</dbReference>
<evidence type="ECO:0000313" key="3">
    <source>
        <dbReference type="EMBL" id="GAA1985626.1"/>
    </source>
</evidence>
<evidence type="ECO:0000256" key="2">
    <source>
        <dbReference type="ARBA" id="ARBA00023235"/>
    </source>
</evidence>
<accession>A0ABN2SF22</accession>
<sequence length="423" mass="47199">MADPISVPQRPLDERQHLVQLARGRRQLRALVGRARRPEGGFGWLSDDGHLVSGRGVDLWVSARMTHVAALGVLEGDEACVRLVDHGIAALLPGGLLHDPEQDGWFASVHPDGTPDVADKRAYEHAFVILAASSAVAAHRPDADTLLDEALQVFEQGFWRESDGLAADVWDRTWTTLEDYRGANANMHCVEALLAAWDVTRDPRWLGHALRIVERLVHGVARGWAYRLPEHFTADWQPRPDYNRDRPADPFRPFGVTPGHLLEWARLCLHLRHALGAEAPAWLLDDARSLFDVGAHEGWDVDGHEGFVYTTDFDGRPVVRDRLHWVVAEALCAARTLQLATGDPTYAAWYDRWWQHARDRFVDEDGSWRHELAPDLSPSSTVWSGRPDVYHAYQASLVGALGQLTSFAGALREGKPSAPDVSR</sequence>
<dbReference type="InterPro" id="IPR012341">
    <property type="entry name" value="6hp_glycosidase-like_sf"/>
</dbReference>
<evidence type="ECO:0000313" key="4">
    <source>
        <dbReference type="Proteomes" id="UP001500013"/>
    </source>
</evidence>
<proteinExistence type="inferred from homology"/>
<dbReference type="Gene3D" id="1.50.10.10">
    <property type="match status" value="1"/>
</dbReference>
<dbReference type="SUPFAM" id="SSF48208">
    <property type="entry name" value="Six-hairpin glycosidases"/>
    <property type="match status" value="1"/>
</dbReference>
<organism evidence="3 4">
    <name type="scientific">Terrabacter lapilli</name>
    <dbReference type="NCBI Taxonomy" id="436231"/>
    <lineage>
        <taxon>Bacteria</taxon>
        <taxon>Bacillati</taxon>
        <taxon>Actinomycetota</taxon>
        <taxon>Actinomycetes</taxon>
        <taxon>Micrococcales</taxon>
        <taxon>Intrasporangiaceae</taxon>
        <taxon>Terrabacter</taxon>
    </lineage>
</organism>
<protein>
    <submittedName>
        <fullName evidence="3">AGE family epimerase/isomerase</fullName>
    </submittedName>
</protein>
<gene>
    <name evidence="3" type="ORF">GCM10009817_28910</name>
</gene>
<keyword evidence="4" id="KW-1185">Reference proteome</keyword>